<evidence type="ECO:0000313" key="3">
    <source>
        <dbReference type="Proteomes" id="UP000257109"/>
    </source>
</evidence>
<dbReference type="InterPro" id="IPR043502">
    <property type="entry name" value="DNA/RNA_pol_sf"/>
</dbReference>
<dbReference type="Gene3D" id="3.30.70.270">
    <property type="match status" value="2"/>
</dbReference>
<feature type="domain" description="Reverse transcriptase" evidence="1">
    <location>
        <begin position="1"/>
        <end position="67"/>
    </location>
</feature>
<reference evidence="2" key="1">
    <citation type="submission" date="2018-05" db="EMBL/GenBank/DDBJ databases">
        <title>Draft genome of Mucuna pruriens seed.</title>
        <authorList>
            <person name="Nnadi N.E."/>
            <person name="Vos R."/>
            <person name="Hasami M.H."/>
            <person name="Devisetty U.K."/>
            <person name="Aguiy J.C."/>
        </authorList>
    </citation>
    <scope>NUCLEOTIDE SEQUENCE [LARGE SCALE GENOMIC DNA]</scope>
    <source>
        <strain evidence="2">JCA_2017</strain>
    </source>
</reference>
<dbReference type="OrthoDB" id="5807442at2759"/>
<protein>
    <submittedName>
        <fullName evidence="2">Retrovirus-related Pol polyprotein from transposon 17.6</fullName>
    </submittedName>
</protein>
<proteinExistence type="predicted"/>
<dbReference type="AlphaFoldDB" id="A0A371FKF1"/>
<dbReference type="InterPro" id="IPR043128">
    <property type="entry name" value="Rev_trsase/Diguanyl_cyclase"/>
</dbReference>
<dbReference type="EMBL" id="QJKJ01008764">
    <property type="protein sequence ID" value="RDX78742.1"/>
    <property type="molecule type" value="Genomic_DNA"/>
</dbReference>
<dbReference type="InterPro" id="IPR000477">
    <property type="entry name" value="RT_dom"/>
</dbReference>
<evidence type="ECO:0000313" key="2">
    <source>
        <dbReference type="EMBL" id="RDX78742.1"/>
    </source>
</evidence>
<dbReference type="PANTHER" id="PTHR37984">
    <property type="entry name" value="PROTEIN CBG26694"/>
    <property type="match status" value="1"/>
</dbReference>
<dbReference type="Proteomes" id="UP000257109">
    <property type="component" value="Unassembled WGS sequence"/>
</dbReference>
<sequence>MLALFYGMMHKVIELYVDDMIVKSKTPEQHVEDLRKLFERLQKYKLRLNPAKCTFGVKSGRLLGFIVNERGIEVDPNKVKVIWEMSDSTIESEVRGFMGRINYIARFISQLTTTCSPIFKLLHKNQKMDWNLNCQEAFEKKRPVLIPVVPRKPLILYLTVLEESMVWATKGLRQYMLAHTTWLISKIDLIKYIFEKPTLIGRIAYWQMAL</sequence>
<dbReference type="SUPFAM" id="SSF56672">
    <property type="entry name" value="DNA/RNA polymerases"/>
    <property type="match status" value="1"/>
</dbReference>
<feature type="non-terminal residue" evidence="2">
    <location>
        <position position="1"/>
    </location>
</feature>
<dbReference type="PANTHER" id="PTHR37984:SF5">
    <property type="entry name" value="PROTEIN NYNRIN-LIKE"/>
    <property type="match status" value="1"/>
</dbReference>
<gene>
    <name evidence="2" type="primary">pol</name>
    <name evidence="2" type="ORF">CR513_40940</name>
</gene>
<dbReference type="InterPro" id="IPR050951">
    <property type="entry name" value="Retrovirus_Pol_polyprotein"/>
</dbReference>
<organism evidence="2 3">
    <name type="scientific">Mucuna pruriens</name>
    <name type="common">Velvet bean</name>
    <name type="synonym">Dolichos pruriens</name>
    <dbReference type="NCBI Taxonomy" id="157652"/>
    <lineage>
        <taxon>Eukaryota</taxon>
        <taxon>Viridiplantae</taxon>
        <taxon>Streptophyta</taxon>
        <taxon>Embryophyta</taxon>
        <taxon>Tracheophyta</taxon>
        <taxon>Spermatophyta</taxon>
        <taxon>Magnoliopsida</taxon>
        <taxon>eudicotyledons</taxon>
        <taxon>Gunneridae</taxon>
        <taxon>Pentapetalae</taxon>
        <taxon>rosids</taxon>
        <taxon>fabids</taxon>
        <taxon>Fabales</taxon>
        <taxon>Fabaceae</taxon>
        <taxon>Papilionoideae</taxon>
        <taxon>50 kb inversion clade</taxon>
        <taxon>NPAAA clade</taxon>
        <taxon>indigoferoid/millettioid clade</taxon>
        <taxon>Phaseoleae</taxon>
        <taxon>Mucuna</taxon>
    </lineage>
</organism>
<evidence type="ECO:0000259" key="1">
    <source>
        <dbReference type="PROSITE" id="PS50878"/>
    </source>
</evidence>
<name>A0A371FKF1_MUCPR</name>
<keyword evidence="3" id="KW-1185">Reference proteome</keyword>
<dbReference type="Pfam" id="PF00078">
    <property type="entry name" value="RVT_1"/>
    <property type="match status" value="1"/>
</dbReference>
<comment type="caution">
    <text evidence="2">The sequence shown here is derived from an EMBL/GenBank/DDBJ whole genome shotgun (WGS) entry which is preliminary data.</text>
</comment>
<dbReference type="PROSITE" id="PS50878">
    <property type="entry name" value="RT_POL"/>
    <property type="match status" value="1"/>
</dbReference>
<accession>A0A371FKF1</accession>